<evidence type="ECO:0000313" key="2">
    <source>
        <dbReference type="EMBL" id="QHU06849.1"/>
    </source>
</evidence>
<protein>
    <submittedName>
        <fullName evidence="2">Uncharacterized protein</fullName>
    </submittedName>
</protein>
<dbReference type="AlphaFoldDB" id="A0A6C0JMP0"/>
<name>A0A6C0JMP0_9ZZZZ</name>
<organism evidence="2">
    <name type="scientific">viral metagenome</name>
    <dbReference type="NCBI Taxonomy" id="1070528"/>
    <lineage>
        <taxon>unclassified sequences</taxon>
        <taxon>metagenomes</taxon>
        <taxon>organismal metagenomes</taxon>
    </lineage>
</organism>
<evidence type="ECO:0000256" key="1">
    <source>
        <dbReference type="SAM" id="MobiDB-lite"/>
    </source>
</evidence>
<sequence length="140" mass="16153">MGGSQSNEYQPKYNPKEYTKRRPGQNIYGIYENAVYWRGKRVNGAHGLSFTDLGFGYGKDDKNVFYSGQKIETSGVDSFQVFINGYAKDDDDVLYDGNILHGADVESFRMNKDGTANDRQYKYSYGKRIGRKRRSRSRKR</sequence>
<proteinExistence type="predicted"/>
<accession>A0A6C0JMP0</accession>
<feature type="region of interest" description="Disordered" evidence="1">
    <location>
        <begin position="1"/>
        <end position="20"/>
    </location>
</feature>
<dbReference type="EMBL" id="MN740668">
    <property type="protein sequence ID" value="QHU06849.1"/>
    <property type="molecule type" value="Genomic_DNA"/>
</dbReference>
<reference evidence="2" key="1">
    <citation type="journal article" date="2020" name="Nature">
        <title>Giant virus diversity and host interactions through global metagenomics.</title>
        <authorList>
            <person name="Schulz F."/>
            <person name="Roux S."/>
            <person name="Paez-Espino D."/>
            <person name="Jungbluth S."/>
            <person name="Walsh D.A."/>
            <person name="Denef V.J."/>
            <person name="McMahon K.D."/>
            <person name="Konstantinidis K.T."/>
            <person name="Eloe-Fadrosh E.A."/>
            <person name="Kyrpides N.C."/>
            <person name="Woyke T."/>
        </authorList>
    </citation>
    <scope>NUCLEOTIDE SEQUENCE</scope>
    <source>
        <strain evidence="2">GVMAG-S-1038524-41</strain>
    </source>
</reference>